<evidence type="ECO:0000313" key="1">
    <source>
        <dbReference type="EMBL" id="GAA4649612.1"/>
    </source>
</evidence>
<dbReference type="Proteomes" id="UP001500604">
    <property type="component" value="Unassembled WGS sequence"/>
</dbReference>
<accession>A0ABP8V1C0</accession>
<evidence type="ECO:0000313" key="2">
    <source>
        <dbReference type="Proteomes" id="UP001500604"/>
    </source>
</evidence>
<proteinExistence type="predicted"/>
<dbReference type="EMBL" id="BAABFL010000188">
    <property type="protein sequence ID" value="GAA4649612.1"/>
    <property type="molecule type" value="Genomic_DNA"/>
</dbReference>
<organism evidence="1 2">
    <name type="scientific">Kistimonas scapharcae</name>
    <dbReference type="NCBI Taxonomy" id="1036133"/>
    <lineage>
        <taxon>Bacteria</taxon>
        <taxon>Pseudomonadati</taxon>
        <taxon>Pseudomonadota</taxon>
        <taxon>Gammaproteobacteria</taxon>
        <taxon>Oceanospirillales</taxon>
        <taxon>Endozoicomonadaceae</taxon>
        <taxon>Kistimonas</taxon>
    </lineage>
</organism>
<comment type="caution">
    <text evidence="1">The sequence shown here is derived from an EMBL/GenBank/DDBJ whole genome shotgun (WGS) entry which is preliminary data.</text>
</comment>
<keyword evidence="2" id="KW-1185">Reference proteome</keyword>
<protein>
    <submittedName>
        <fullName evidence="1">Uncharacterized protein</fullName>
    </submittedName>
</protein>
<reference evidence="2" key="1">
    <citation type="journal article" date="2019" name="Int. J. Syst. Evol. Microbiol.">
        <title>The Global Catalogue of Microorganisms (GCM) 10K type strain sequencing project: providing services to taxonomists for standard genome sequencing and annotation.</title>
        <authorList>
            <consortium name="The Broad Institute Genomics Platform"/>
            <consortium name="The Broad Institute Genome Sequencing Center for Infectious Disease"/>
            <person name="Wu L."/>
            <person name="Ma J."/>
        </authorList>
    </citation>
    <scope>NUCLEOTIDE SEQUENCE [LARGE SCALE GENOMIC DNA]</scope>
    <source>
        <strain evidence="2">JCM 17805</strain>
    </source>
</reference>
<sequence length="81" mass="9793">MINVKERMAAYQARLREAMDYANDRVAVYEEFHPWAEEWELTTVWNQEIARYRSRLRGQMAAEFFIRDSHLFGDAFDDIPF</sequence>
<name>A0ABP8V1C0_9GAMM</name>
<gene>
    <name evidence="1" type="ORF">GCM10023116_18870</name>
</gene>